<comment type="similarity">
    <text evidence="1">Belongs to the CSL4 family.</text>
</comment>
<dbReference type="GO" id="GO:0008270">
    <property type="term" value="F:zinc ion binding"/>
    <property type="evidence" value="ECO:0007669"/>
    <property type="project" value="UniProtKB-UniRule"/>
</dbReference>
<proteinExistence type="inferred from homology"/>
<dbReference type="EMBL" id="DRWN01000013">
    <property type="protein sequence ID" value="HHK67827.1"/>
    <property type="molecule type" value="Genomic_DNA"/>
</dbReference>
<feature type="binding site" evidence="1">
    <location>
        <position position="148"/>
    </location>
    <ligand>
        <name>Zn(2+)</name>
        <dbReference type="ChEBI" id="CHEBI:29105"/>
    </ligand>
</feature>
<dbReference type="SUPFAM" id="SSF110324">
    <property type="entry name" value="Ribosomal L27 protein-like"/>
    <property type="match status" value="1"/>
</dbReference>
<accession>A0A7C5Q5Y9</accession>
<dbReference type="SUPFAM" id="SSF50249">
    <property type="entry name" value="Nucleic acid-binding proteins"/>
    <property type="match status" value="1"/>
</dbReference>
<name>A0A7C5Q5Y9_CALS0</name>
<dbReference type="Gene3D" id="2.40.50.140">
    <property type="entry name" value="Nucleic acid-binding proteins"/>
    <property type="match status" value="1"/>
</dbReference>
<comment type="function">
    <text evidence="1">Non-catalytic component of the exosome, which is a complex involved in RNA degradation. Increases the RNA binding and the efficiency of RNA degradation. Helpful for the interaction of the exosome with A-poor RNAs.</text>
</comment>
<keyword evidence="1" id="KW-0271">Exosome</keyword>
<dbReference type="InterPro" id="IPR012340">
    <property type="entry name" value="NA-bd_OB-fold"/>
</dbReference>
<dbReference type="InterPro" id="IPR030850">
    <property type="entry name" value="Exosome_Csl4_arc"/>
</dbReference>
<keyword evidence="1" id="KW-0963">Cytoplasm</keyword>
<dbReference type="GO" id="GO:0000178">
    <property type="term" value="C:exosome (RNase complex)"/>
    <property type="evidence" value="ECO:0007669"/>
    <property type="project" value="UniProtKB-KW"/>
</dbReference>
<dbReference type="Gene3D" id="2.40.50.100">
    <property type="match status" value="1"/>
</dbReference>
<comment type="caution">
    <text evidence="2">The sequence shown here is derived from an EMBL/GenBank/DDBJ whole genome shotgun (WGS) entry which is preliminary data.</text>
</comment>
<gene>
    <name evidence="1" type="primary">csl4</name>
    <name evidence="2" type="ORF">ENM11_01545</name>
</gene>
<comment type="subunit">
    <text evidence="1">Component of the archaeal exosome complex. Forms a trimer of Rrp4 and/or Csl4 subunits. The trimer associates with an hexameric ring-like arrangement composed of 3 Rrp41-Rrp42 heterodimers. Interacts with DnaG.</text>
</comment>
<reference evidence="2" key="1">
    <citation type="journal article" date="2020" name="mSystems">
        <title>Genome- and Community-Level Interaction Insights into Carbon Utilization and Element Cycling Functions of Hydrothermarchaeota in Hydrothermal Sediment.</title>
        <authorList>
            <person name="Zhou Z."/>
            <person name="Liu Y."/>
            <person name="Xu W."/>
            <person name="Pan J."/>
            <person name="Luo Z.H."/>
            <person name="Li M."/>
        </authorList>
    </citation>
    <scope>NUCLEOTIDE SEQUENCE [LARGE SCALE GENOMIC DNA]</scope>
    <source>
        <strain evidence="2">SpSt-1056</strain>
    </source>
</reference>
<dbReference type="GO" id="GO:0006396">
    <property type="term" value="P:RNA processing"/>
    <property type="evidence" value="ECO:0007669"/>
    <property type="project" value="InterPro"/>
</dbReference>
<keyword evidence="1" id="KW-0862">Zinc</keyword>
<dbReference type="GO" id="GO:0005737">
    <property type="term" value="C:cytoplasm"/>
    <property type="evidence" value="ECO:0007669"/>
    <property type="project" value="UniProtKB-SubCell"/>
</dbReference>
<dbReference type="GO" id="GO:0006401">
    <property type="term" value="P:RNA catabolic process"/>
    <property type="evidence" value="ECO:0007669"/>
    <property type="project" value="UniProtKB-UniRule"/>
</dbReference>
<dbReference type="HAMAP" id="MF_00975">
    <property type="entry name" value="Exosome_Csl4"/>
    <property type="match status" value="1"/>
</dbReference>
<evidence type="ECO:0000256" key="1">
    <source>
        <dbReference type="HAMAP-Rule" id="MF_00975"/>
    </source>
</evidence>
<feature type="binding site" evidence="1">
    <location>
        <position position="161"/>
    </location>
    <ligand>
        <name>Zn(2+)</name>
        <dbReference type="ChEBI" id="CHEBI:29105"/>
    </ligand>
</feature>
<dbReference type="AlphaFoldDB" id="A0A7C5Q5Y9"/>
<dbReference type="NCBIfam" id="NF034126">
    <property type="entry name" value="PRK09521.1"/>
    <property type="match status" value="1"/>
</dbReference>
<feature type="binding site" evidence="1">
    <location>
        <position position="145"/>
    </location>
    <ligand>
        <name>Zn(2+)</name>
        <dbReference type="ChEBI" id="CHEBI:29105"/>
    </ligand>
</feature>
<protein>
    <recommendedName>
        <fullName evidence="1">Exosome complex component Csl4</fullName>
    </recommendedName>
</protein>
<feature type="binding site" evidence="1">
    <location>
        <position position="164"/>
    </location>
    <ligand>
        <name>Zn(2+)</name>
        <dbReference type="ChEBI" id="CHEBI:29105"/>
    </ligand>
</feature>
<comment type="subcellular location">
    <subcellularLocation>
        <location evidence="1">Cytoplasm</location>
    </subcellularLocation>
</comment>
<keyword evidence="1" id="KW-0479">Metal-binding</keyword>
<sequence length="190" mass="21050">MKKSLAFPGEPICVIEEFLPGKGVISDVRGLVKSRYFGKVVYDMNSRKVSVTSLKENVELVKNDRVLAEVRDVQEKIAVAQAFAKLPDKPLKYGRTGVLIAHRNDQMENLVGVGDIAVVEVASIYRGIVTFDIYRPGCGVLLATCSVCGRALEKKNHFLICNHCGNRERRRTVLKYGSLELLAELVGVGW</sequence>
<evidence type="ECO:0000313" key="2">
    <source>
        <dbReference type="EMBL" id="HHK67827.1"/>
    </source>
</evidence>
<organism evidence="2">
    <name type="scientific">Caldiarchaeum subterraneum</name>
    <dbReference type="NCBI Taxonomy" id="311458"/>
    <lineage>
        <taxon>Archaea</taxon>
        <taxon>Nitrososphaerota</taxon>
        <taxon>Candidatus Caldarchaeales</taxon>
        <taxon>Candidatus Caldarchaeaceae</taxon>
        <taxon>Candidatus Caldarchaeum</taxon>
    </lineage>
</organism>